<dbReference type="PANTHER" id="PTHR16222">
    <property type="entry name" value="ADP-RIBOSYLGLYCOHYDROLASE"/>
    <property type="match status" value="1"/>
</dbReference>
<dbReference type="Proteomes" id="UP000695562">
    <property type="component" value="Unassembled WGS sequence"/>
</dbReference>
<keyword evidence="3" id="KW-1185">Reference proteome</keyword>
<name>A0A8J4V1N5_9MYCE</name>
<dbReference type="AlphaFoldDB" id="A0A8J4V1N5"/>
<dbReference type="InterPro" id="IPR036705">
    <property type="entry name" value="Ribosyl_crysJ1_sf"/>
</dbReference>
<reference evidence="2" key="1">
    <citation type="submission" date="2020-01" db="EMBL/GenBank/DDBJ databases">
        <title>Development of genomics and gene disruption for Polysphondylium violaceum indicates a role for the polyketide synthase stlB in stalk morphogenesis.</title>
        <authorList>
            <person name="Narita B."/>
            <person name="Kawabe Y."/>
            <person name="Kin K."/>
            <person name="Saito T."/>
            <person name="Gibbs R."/>
            <person name="Kuspa A."/>
            <person name="Muzny D."/>
            <person name="Queller D."/>
            <person name="Richards S."/>
            <person name="Strassman J."/>
            <person name="Sucgang R."/>
            <person name="Worley K."/>
            <person name="Schaap P."/>
        </authorList>
    </citation>
    <scope>NUCLEOTIDE SEQUENCE</scope>
    <source>
        <strain evidence="2">QSvi11</strain>
    </source>
</reference>
<dbReference type="EMBL" id="AJWJ01000033">
    <property type="protein sequence ID" value="KAF2077295.1"/>
    <property type="molecule type" value="Genomic_DNA"/>
</dbReference>
<keyword evidence="1" id="KW-0460">Magnesium</keyword>
<evidence type="ECO:0008006" key="4">
    <source>
        <dbReference type="Google" id="ProtNLM"/>
    </source>
</evidence>
<feature type="binding site" evidence="1">
    <location>
        <position position="77"/>
    </location>
    <ligand>
        <name>Mg(2+)</name>
        <dbReference type="ChEBI" id="CHEBI:18420"/>
        <label>1</label>
    </ligand>
</feature>
<dbReference type="PANTHER" id="PTHR16222:SF14">
    <property type="entry name" value="ADP-RIBOSYLGLYCOHYDROLASE"/>
    <property type="match status" value="1"/>
</dbReference>
<sequence length="357" mass="39857">MEKWNITGLDKSIMEDPFFDRLLGCIYGSVLGDAYGLSTELLNKDQILKIYGTSPIPFPCAIKTSHSCRWPRNDWTDESDQMILAIDSLVESGGKVDEINYAKKLQKWLTCGFPELGDTAGIGASFNSIVLQPQFLTHPYTVSEKNWITSGRRHATNGALPRSIITGMVHHNKLQTVISNATAITKVTHYDQRCIVSSVALSLAVAILLSNTQSKKKLDGSKESKNDEIEHLIEEIIKACCQMLSGSIQERVEFEEIVYNTSLESFNLSSPESVSFVFKSLGVGFWGLRSNYSFKETLNIVVREGGDSDCNGFVCGAMLGCKIGFSQLPKDWLAMLPFKEWLDQKVIRFIDLIKKNM</sequence>
<accession>A0A8J4V1N5</accession>
<feature type="binding site" evidence="1">
    <location>
        <position position="307"/>
    </location>
    <ligand>
        <name>Mg(2+)</name>
        <dbReference type="ChEBI" id="CHEBI:18420"/>
        <label>1</label>
    </ligand>
</feature>
<dbReference type="SUPFAM" id="SSF101478">
    <property type="entry name" value="ADP-ribosylglycohydrolase"/>
    <property type="match status" value="1"/>
</dbReference>
<evidence type="ECO:0000313" key="2">
    <source>
        <dbReference type="EMBL" id="KAF2077295.1"/>
    </source>
</evidence>
<proteinExistence type="predicted"/>
<gene>
    <name evidence="2" type="ORF">CYY_001420</name>
</gene>
<organism evidence="2 3">
    <name type="scientific">Polysphondylium violaceum</name>
    <dbReference type="NCBI Taxonomy" id="133409"/>
    <lineage>
        <taxon>Eukaryota</taxon>
        <taxon>Amoebozoa</taxon>
        <taxon>Evosea</taxon>
        <taxon>Eumycetozoa</taxon>
        <taxon>Dictyostelia</taxon>
        <taxon>Dictyosteliales</taxon>
        <taxon>Dictyosteliaceae</taxon>
        <taxon>Polysphondylium</taxon>
    </lineage>
</organism>
<comment type="caution">
    <text evidence="2">The sequence shown here is derived from an EMBL/GenBank/DDBJ whole genome shotgun (WGS) entry which is preliminary data.</text>
</comment>
<dbReference type="InterPro" id="IPR005502">
    <property type="entry name" value="Ribosyl_crysJ1"/>
</dbReference>
<protein>
    <recommendedName>
        <fullName evidence="4">ADP-ribosylglycohydrolase family protein</fullName>
    </recommendedName>
</protein>
<dbReference type="Gene3D" id="1.10.4080.10">
    <property type="entry name" value="ADP-ribosylation/Crystallin J1"/>
    <property type="match status" value="1"/>
</dbReference>
<dbReference type="OrthoDB" id="2021138at2759"/>
<dbReference type="Pfam" id="PF03747">
    <property type="entry name" value="ADP_ribosyl_GH"/>
    <property type="match status" value="1"/>
</dbReference>
<keyword evidence="1" id="KW-0479">Metal-binding</keyword>
<feature type="binding site" evidence="1">
    <location>
        <position position="309"/>
    </location>
    <ligand>
        <name>Mg(2+)</name>
        <dbReference type="ChEBI" id="CHEBI:18420"/>
        <label>1</label>
    </ligand>
</feature>
<dbReference type="InterPro" id="IPR050792">
    <property type="entry name" value="ADP-ribosylglycohydrolase"/>
</dbReference>
<feature type="binding site" evidence="1">
    <location>
        <position position="76"/>
    </location>
    <ligand>
        <name>Mg(2+)</name>
        <dbReference type="ChEBI" id="CHEBI:18420"/>
        <label>1</label>
    </ligand>
</feature>
<evidence type="ECO:0000313" key="3">
    <source>
        <dbReference type="Proteomes" id="UP000695562"/>
    </source>
</evidence>
<dbReference type="GO" id="GO:0046872">
    <property type="term" value="F:metal ion binding"/>
    <property type="evidence" value="ECO:0007669"/>
    <property type="project" value="UniProtKB-KW"/>
</dbReference>
<evidence type="ECO:0000256" key="1">
    <source>
        <dbReference type="PIRSR" id="PIRSR605502-1"/>
    </source>
</evidence>
<comment type="cofactor">
    <cofactor evidence="1">
        <name>Mg(2+)</name>
        <dbReference type="ChEBI" id="CHEBI:18420"/>
    </cofactor>
    <text evidence="1">Binds 2 magnesium ions per subunit.</text>
</comment>